<reference evidence="2 3" key="1">
    <citation type="submission" date="2017-10" db="EMBL/GenBank/DDBJ databases">
        <title>Bifidobacterium xylocopum sp. nov. and Bifidobacterium aemilianum sp. nov., from the carpenter bee (Xylocopa violacea) digestive tract.</title>
        <authorList>
            <person name="Alberoni D."/>
            <person name="Baffoni L."/>
            <person name="Di Gioia D."/>
            <person name="Gaggia F."/>
            <person name="Biavati B."/>
        </authorList>
    </citation>
    <scope>NUCLEOTIDE SEQUENCE [LARGE SCALE GENOMIC DNA]</scope>
    <source>
        <strain evidence="2 3">XV2</strain>
    </source>
</reference>
<dbReference type="InterPro" id="IPR025962">
    <property type="entry name" value="SdpI/YhfL"/>
</dbReference>
<comment type="caution">
    <text evidence="2">The sequence shown here is derived from an EMBL/GenBank/DDBJ whole genome shotgun (WGS) entry which is preliminary data.</text>
</comment>
<dbReference type="OrthoDB" id="9808690at2"/>
<feature type="transmembrane region" description="Helical" evidence="1">
    <location>
        <begin position="86"/>
        <end position="106"/>
    </location>
</feature>
<evidence type="ECO:0000313" key="2">
    <source>
        <dbReference type="EMBL" id="RBP98971.1"/>
    </source>
</evidence>
<feature type="transmembrane region" description="Helical" evidence="1">
    <location>
        <begin position="61"/>
        <end position="80"/>
    </location>
</feature>
<dbReference type="EMBL" id="PDCH01000013">
    <property type="protein sequence ID" value="RBP98971.1"/>
    <property type="molecule type" value="Genomic_DNA"/>
</dbReference>
<organism evidence="2 3">
    <name type="scientific">Bifidobacterium xylocopae</name>
    <dbReference type="NCBI Taxonomy" id="2493119"/>
    <lineage>
        <taxon>Bacteria</taxon>
        <taxon>Bacillati</taxon>
        <taxon>Actinomycetota</taxon>
        <taxon>Actinomycetes</taxon>
        <taxon>Bifidobacteriales</taxon>
        <taxon>Bifidobacteriaceae</taxon>
        <taxon>Bifidobacterium</taxon>
    </lineage>
</organism>
<keyword evidence="3" id="KW-1185">Reference proteome</keyword>
<accession>A0A366KE74</accession>
<name>A0A366KE74_9BIFI</name>
<evidence type="ECO:0008006" key="4">
    <source>
        <dbReference type="Google" id="ProtNLM"/>
    </source>
</evidence>
<keyword evidence="1" id="KW-1133">Transmembrane helix</keyword>
<dbReference type="Pfam" id="PF13630">
    <property type="entry name" value="SdpI"/>
    <property type="match status" value="1"/>
</dbReference>
<dbReference type="Proteomes" id="UP000252345">
    <property type="component" value="Unassembled WGS sequence"/>
</dbReference>
<keyword evidence="1" id="KW-0472">Membrane</keyword>
<feature type="transmembrane region" description="Helical" evidence="1">
    <location>
        <begin position="13"/>
        <end position="31"/>
    </location>
</feature>
<dbReference type="AlphaFoldDB" id="A0A366KE74"/>
<gene>
    <name evidence="2" type="ORF">CRD59_06170</name>
</gene>
<proteinExistence type="predicted"/>
<evidence type="ECO:0000256" key="1">
    <source>
        <dbReference type="SAM" id="Phobius"/>
    </source>
</evidence>
<protein>
    <recommendedName>
        <fullName evidence="4">SdpI/YhfL protein family</fullName>
    </recommendedName>
</protein>
<dbReference type="RefSeq" id="WP_161522289.1">
    <property type="nucleotide sequence ID" value="NZ_PDCH01000013.1"/>
</dbReference>
<keyword evidence="1" id="KW-0812">Transmembrane</keyword>
<sequence>MPFRSAPASSLDASRLLCGLMGLCFIVLGNFMPRVKPNHVFGTRLPGDYVSRGSWRRVQRAGGWSFIALCALTLLAALTIDGVRVLAALMAGLLLTGFFLVPYSAYGGRKYADMGGPI</sequence>
<evidence type="ECO:0000313" key="3">
    <source>
        <dbReference type="Proteomes" id="UP000252345"/>
    </source>
</evidence>